<reference evidence="1" key="1">
    <citation type="submission" date="2021-01" db="EMBL/GenBank/DDBJ databases">
        <authorList>
            <consortium name="Genoscope - CEA"/>
            <person name="William W."/>
        </authorList>
    </citation>
    <scope>NUCLEOTIDE SEQUENCE</scope>
</reference>
<comment type="caution">
    <text evidence="1">The sequence shown here is derived from an EMBL/GenBank/DDBJ whole genome shotgun (WGS) entry which is preliminary data.</text>
</comment>
<gene>
    <name evidence="1" type="ORF">PPRIM_AZ9-3.1.T1390027</name>
</gene>
<sequence>MTQRVTAKTSVCSFSFQTINLRCQNQIIRQGQQGEVKKKGGGIVSRGLELIICQ</sequence>
<evidence type="ECO:0000313" key="1">
    <source>
        <dbReference type="EMBL" id="CAD8108985.1"/>
    </source>
</evidence>
<proteinExistence type="predicted"/>
<evidence type="ECO:0000313" key="2">
    <source>
        <dbReference type="Proteomes" id="UP000688137"/>
    </source>
</evidence>
<organism evidence="1 2">
    <name type="scientific">Paramecium primaurelia</name>
    <dbReference type="NCBI Taxonomy" id="5886"/>
    <lineage>
        <taxon>Eukaryota</taxon>
        <taxon>Sar</taxon>
        <taxon>Alveolata</taxon>
        <taxon>Ciliophora</taxon>
        <taxon>Intramacronucleata</taxon>
        <taxon>Oligohymenophorea</taxon>
        <taxon>Peniculida</taxon>
        <taxon>Parameciidae</taxon>
        <taxon>Paramecium</taxon>
    </lineage>
</organism>
<dbReference type="AlphaFoldDB" id="A0A8S1Q169"/>
<protein>
    <submittedName>
        <fullName evidence="1">Uncharacterized protein</fullName>
    </submittedName>
</protein>
<keyword evidence="2" id="KW-1185">Reference proteome</keyword>
<accession>A0A8S1Q169</accession>
<name>A0A8S1Q169_PARPR</name>
<dbReference type="Proteomes" id="UP000688137">
    <property type="component" value="Unassembled WGS sequence"/>
</dbReference>
<dbReference type="EMBL" id="CAJJDM010000143">
    <property type="protein sequence ID" value="CAD8108985.1"/>
    <property type="molecule type" value="Genomic_DNA"/>
</dbReference>